<protein>
    <submittedName>
        <fullName evidence="1">Uncharacterized protein</fullName>
    </submittedName>
</protein>
<keyword evidence="2" id="KW-1185">Reference proteome</keyword>
<proteinExistence type="predicted"/>
<dbReference type="EMBL" id="FO203431">
    <property type="protein sequence ID" value="CCH90011.1"/>
    <property type="molecule type" value="Genomic_DNA"/>
</dbReference>
<gene>
    <name evidence="1" type="ordered locus">MODMU_4629</name>
</gene>
<dbReference type="AlphaFoldDB" id="I4F2Z8"/>
<accession>I4F2Z8</accession>
<organism evidence="1 2">
    <name type="scientific">Modestobacter italicus (strain DSM 44449 / CECT 9708 / BC 501)</name>
    <dbReference type="NCBI Taxonomy" id="2732864"/>
    <lineage>
        <taxon>Bacteria</taxon>
        <taxon>Bacillati</taxon>
        <taxon>Actinomycetota</taxon>
        <taxon>Actinomycetes</taxon>
        <taxon>Geodermatophilales</taxon>
        <taxon>Geodermatophilaceae</taxon>
        <taxon>Modestobacter</taxon>
    </lineage>
</organism>
<dbReference type="HOGENOM" id="CLU_2274162_0_0_11"/>
<dbReference type="OrthoDB" id="5195023at2"/>
<name>I4F2Z8_MODI5</name>
<evidence type="ECO:0000313" key="2">
    <source>
        <dbReference type="Proteomes" id="UP000006461"/>
    </source>
</evidence>
<evidence type="ECO:0000313" key="1">
    <source>
        <dbReference type="EMBL" id="CCH90011.1"/>
    </source>
</evidence>
<dbReference type="Proteomes" id="UP000006461">
    <property type="component" value="Chromosome"/>
</dbReference>
<sequence length="102" mass="9965">MISTDTTYTGAGTVTPPAVGMCSADRVALAARQAAPWTGTGLPVAGTASPFRLRGLTAAGVLGTTVNPSVQTTALPGAAVVGVPVEHPSSTPGDLPPDDPLS</sequence>
<dbReference type="STRING" id="477641.MODMU_4629"/>
<dbReference type="KEGG" id="mmar:MODMU_4629"/>
<reference evidence="1 2" key="1">
    <citation type="journal article" date="2012" name="J. Bacteriol.">
        <title>Genome Sequence of Radiation-Resistant Modestobacter marinus Strain BC501, a Representative Actinobacterium That Thrives on Calcareous Stone Surfaces.</title>
        <authorList>
            <person name="Normand P."/>
            <person name="Gury J."/>
            <person name="Pujic P."/>
            <person name="Chouaia B."/>
            <person name="Crotti E."/>
            <person name="Brusetti L."/>
            <person name="Daffonchio D."/>
            <person name="Vacherie B."/>
            <person name="Barbe V."/>
            <person name="Medigue C."/>
            <person name="Calteau A."/>
            <person name="Ghodhbane-Gtari F."/>
            <person name="Essoussi I."/>
            <person name="Nouioui I."/>
            <person name="Abbassi-Ghozzi I."/>
            <person name="Gtari M."/>
        </authorList>
    </citation>
    <scope>NUCLEOTIDE SEQUENCE [LARGE SCALE GENOMIC DNA]</scope>
    <source>
        <strain evidence="2">BC 501</strain>
    </source>
</reference>